<evidence type="ECO:0000313" key="5">
    <source>
        <dbReference type="Proteomes" id="UP000318582"/>
    </source>
</evidence>
<dbReference type="Pfam" id="PF09739">
    <property type="entry name" value="MCM_bind"/>
    <property type="match status" value="2"/>
</dbReference>
<dbReference type="Proteomes" id="UP000318582">
    <property type="component" value="Unassembled WGS sequence"/>
</dbReference>
<evidence type="ECO:0008006" key="6">
    <source>
        <dbReference type="Google" id="ProtNLM"/>
    </source>
</evidence>
<keyword evidence="5" id="KW-1185">Reference proteome</keyword>
<evidence type="ECO:0000313" key="4">
    <source>
        <dbReference type="EMBL" id="TPX57260.1"/>
    </source>
</evidence>
<evidence type="ECO:0000256" key="1">
    <source>
        <dbReference type="ARBA" id="ARBA00004123"/>
    </source>
</evidence>
<dbReference type="EMBL" id="QEAQ01000055">
    <property type="protein sequence ID" value="TPX57260.1"/>
    <property type="molecule type" value="Genomic_DNA"/>
</dbReference>
<gene>
    <name evidence="4" type="ORF">PhCBS80983_g03945</name>
</gene>
<organism evidence="4 5">
    <name type="scientific">Powellomyces hirtus</name>
    <dbReference type="NCBI Taxonomy" id="109895"/>
    <lineage>
        <taxon>Eukaryota</taxon>
        <taxon>Fungi</taxon>
        <taxon>Fungi incertae sedis</taxon>
        <taxon>Chytridiomycota</taxon>
        <taxon>Chytridiomycota incertae sedis</taxon>
        <taxon>Chytridiomycetes</taxon>
        <taxon>Spizellomycetales</taxon>
        <taxon>Powellomycetaceae</taxon>
        <taxon>Powellomyces</taxon>
    </lineage>
</organism>
<dbReference type="AlphaFoldDB" id="A0A507E2C7"/>
<dbReference type="InterPro" id="IPR019140">
    <property type="entry name" value="MCM_complex-bd"/>
</dbReference>
<sequence length="607" mass="66944">MTSGHETDILLRPLEVVQKLIFEDNLSIADISTHFQNQFPTPAALSLIPALTHTSLPRLPTGRLVRFRCMVQDNSFNAQEYFHTMTLRNTTTGAEHHVSTVYRDTLPEMDGWVAVEPDMRHFRAGMVGEKHPVYCVAVPAETEWVREGEVVEEMRRMSLERSETRGVGGDDAPVAIDPRLHVKFPIKDDANTVAALVKTYGSDPQFRLNDAIEVVGVLEHITVPPTPSDDTPDMTIPMSAQLEFPPDTAEQAIFTTVPRIHVVFHRVLSQLDLNPAAANVDVKDVDLEMWREEVIEVLKGYLGGDAMAAEYLLLHLISKIDHRAPDDTPIGYFPLNLTNIPTDADASFTPTLVTLLASLLPRVHRVPLSLTALNEHTWIAPAQKHAAGNDEAADKLDMGLHAGELQLVDGTWVVVDETALEDGTLNERGISNLSHLGTTLRTAKLPYLIPYGDMTRDVDYGVLVLSQGKCMFGVDCTLPLRPTTHGSTRLPPFPAQLLAQTRALLATLRSPPTSYTIPPAMVDTISSDYAAHRRAGETTMDMQALSTRLEVAKLVARSCGKHTLDTACWERARRLEVQRRTRLREVAVGSKGKRDGDADGDGEVAGR</sequence>
<keyword evidence="2" id="KW-0539">Nucleus</keyword>
<dbReference type="STRING" id="109895.A0A507E2C7"/>
<reference evidence="4 5" key="1">
    <citation type="journal article" date="2019" name="Sci. Rep.">
        <title>Comparative genomics of chytrid fungi reveal insights into the obligate biotrophic and pathogenic lifestyle of Synchytrium endobioticum.</title>
        <authorList>
            <person name="van de Vossenberg B.T.L.H."/>
            <person name="Warris S."/>
            <person name="Nguyen H.D.T."/>
            <person name="van Gent-Pelzer M.P.E."/>
            <person name="Joly D.L."/>
            <person name="van de Geest H.C."/>
            <person name="Bonants P.J.M."/>
            <person name="Smith D.S."/>
            <person name="Levesque C.A."/>
            <person name="van der Lee T.A.J."/>
        </authorList>
    </citation>
    <scope>NUCLEOTIDE SEQUENCE [LARGE SCALE GENOMIC DNA]</scope>
    <source>
        <strain evidence="4 5">CBS 809.83</strain>
    </source>
</reference>
<comment type="subcellular location">
    <subcellularLocation>
        <location evidence="1">Nucleus</location>
    </subcellularLocation>
</comment>
<dbReference type="PANTHER" id="PTHR13489">
    <property type="entry name" value="MINI-CHROMOSOME MAINTENANCE COMPLEX-BINDING PROTEIN"/>
    <property type="match status" value="1"/>
</dbReference>
<name>A0A507E2C7_9FUNG</name>
<feature type="region of interest" description="Disordered" evidence="3">
    <location>
        <begin position="585"/>
        <end position="607"/>
    </location>
</feature>
<evidence type="ECO:0000256" key="2">
    <source>
        <dbReference type="ARBA" id="ARBA00023242"/>
    </source>
</evidence>
<accession>A0A507E2C7</accession>
<dbReference type="GO" id="GO:0006261">
    <property type="term" value="P:DNA-templated DNA replication"/>
    <property type="evidence" value="ECO:0007669"/>
    <property type="project" value="TreeGrafter"/>
</dbReference>
<feature type="compositionally biased region" description="Acidic residues" evidence="3">
    <location>
        <begin position="598"/>
        <end position="607"/>
    </location>
</feature>
<comment type="caution">
    <text evidence="4">The sequence shown here is derived from an EMBL/GenBank/DDBJ whole genome shotgun (WGS) entry which is preliminary data.</text>
</comment>
<proteinExistence type="predicted"/>
<evidence type="ECO:0000256" key="3">
    <source>
        <dbReference type="SAM" id="MobiDB-lite"/>
    </source>
</evidence>
<protein>
    <recommendedName>
        <fullName evidence="6">Mini-chromosome maintenance complex-binding protein</fullName>
    </recommendedName>
</protein>
<dbReference type="PANTHER" id="PTHR13489:SF0">
    <property type="entry name" value="MINI-CHROMOSOME MAINTENANCE COMPLEX-BINDING PROTEIN"/>
    <property type="match status" value="1"/>
</dbReference>
<dbReference type="GO" id="GO:0003682">
    <property type="term" value="F:chromatin binding"/>
    <property type="evidence" value="ECO:0007669"/>
    <property type="project" value="TreeGrafter"/>
</dbReference>
<dbReference type="GO" id="GO:0005634">
    <property type="term" value="C:nucleus"/>
    <property type="evidence" value="ECO:0007669"/>
    <property type="project" value="UniProtKB-SubCell"/>
</dbReference>